<accession>A0A382YAQ6</accession>
<gene>
    <name evidence="1" type="ORF">METZ01_LOCUS432795</name>
</gene>
<sequence>VLNEGVGHEYARALNHFKVMSEHEAFAEDVTPYMEKLERRIERAA</sequence>
<name>A0A382YAQ6_9ZZZZ</name>
<evidence type="ECO:0000313" key="1">
    <source>
        <dbReference type="EMBL" id="SVD79941.1"/>
    </source>
</evidence>
<organism evidence="1">
    <name type="scientific">marine metagenome</name>
    <dbReference type="NCBI Taxonomy" id="408172"/>
    <lineage>
        <taxon>unclassified sequences</taxon>
        <taxon>metagenomes</taxon>
        <taxon>ecological metagenomes</taxon>
    </lineage>
</organism>
<dbReference type="EMBL" id="UINC01174027">
    <property type="protein sequence ID" value="SVD79941.1"/>
    <property type="molecule type" value="Genomic_DNA"/>
</dbReference>
<feature type="non-terminal residue" evidence="1">
    <location>
        <position position="1"/>
    </location>
</feature>
<proteinExistence type="predicted"/>
<reference evidence="1" key="1">
    <citation type="submission" date="2018-05" db="EMBL/GenBank/DDBJ databases">
        <authorList>
            <person name="Lanie J.A."/>
            <person name="Ng W.-L."/>
            <person name="Kazmierczak K.M."/>
            <person name="Andrzejewski T.M."/>
            <person name="Davidsen T.M."/>
            <person name="Wayne K.J."/>
            <person name="Tettelin H."/>
            <person name="Glass J.I."/>
            <person name="Rusch D."/>
            <person name="Podicherti R."/>
            <person name="Tsui H.-C.T."/>
            <person name="Winkler M.E."/>
        </authorList>
    </citation>
    <scope>NUCLEOTIDE SEQUENCE</scope>
</reference>
<protein>
    <submittedName>
        <fullName evidence="1">Uncharacterized protein</fullName>
    </submittedName>
</protein>
<dbReference type="AlphaFoldDB" id="A0A382YAQ6"/>